<dbReference type="PROSITE" id="PS51349">
    <property type="entry name" value="FMN_HYDROXY_ACID_DH_2"/>
    <property type="match status" value="1"/>
</dbReference>
<evidence type="ECO:0000256" key="3">
    <source>
        <dbReference type="ARBA" id="ARBA00022643"/>
    </source>
</evidence>
<dbReference type="InterPro" id="IPR012133">
    <property type="entry name" value="Alpha-hydoxy_acid_DH_FMN"/>
</dbReference>
<comment type="cofactor">
    <cofactor evidence="1">
        <name>FMN</name>
        <dbReference type="ChEBI" id="CHEBI:58210"/>
    </cofactor>
</comment>
<dbReference type="Gene3D" id="3.20.20.70">
    <property type="entry name" value="Aldolase class I"/>
    <property type="match status" value="1"/>
</dbReference>
<dbReference type="RefSeq" id="WP_264069175.1">
    <property type="nucleotide sequence ID" value="NZ_JACKTY010000031.1"/>
</dbReference>
<dbReference type="EMBL" id="JACKTY010000031">
    <property type="protein sequence ID" value="MCV7228116.1"/>
    <property type="molecule type" value="Genomic_DNA"/>
</dbReference>
<gene>
    <name evidence="7" type="ORF">H7J73_19065</name>
</gene>
<evidence type="ECO:0000256" key="1">
    <source>
        <dbReference type="ARBA" id="ARBA00001917"/>
    </source>
</evidence>
<evidence type="ECO:0000256" key="2">
    <source>
        <dbReference type="ARBA" id="ARBA00022630"/>
    </source>
</evidence>
<dbReference type="PIRSF" id="PIRSF000138">
    <property type="entry name" value="Al-hdrx_acd_dh"/>
    <property type="match status" value="1"/>
</dbReference>
<dbReference type="PROSITE" id="PS00557">
    <property type="entry name" value="FMN_HYDROXY_ACID_DH_1"/>
    <property type="match status" value="1"/>
</dbReference>
<evidence type="ECO:0000256" key="4">
    <source>
        <dbReference type="ARBA" id="ARBA00023002"/>
    </source>
</evidence>
<dbReference type="InterPro" id="IPR037396">
    <property type="entry name" value="FMN_HAD"/>
</dbReference>
<dbReference type="Proteomes" id="UP001526201">
    <property type="component" value="Unassembled WGS sequence"/>
</dbReference>
<keyword evidence="8" id="KW-1185">Reference proteome</keyword>
<dbReference type="Pfam" id="PF01070">
    <property type="entry name" value="FMN_dh"/>
    <property type="match status" value="1"/>
</dbReference>
<dbReference type="InterPro" id="IPR008259">
    <property type="entry name" value="FMN_hydac_DH_AS"/>
</dbReference>
<protein>
    <submittedName>
        <fullName evidence="7">Alpha-hydroxy-acid oxidizing protein</fullName>
    </submittedName>
</protein>
<evidence type="ECO:0000313" key="7">
    <source>
        <dbReference type="EMBL" id="MCV7228116.1"/>
    </source>
</evidence>
<organism evidence="7 8">
    <name type="scientific">Mycolicibacterium komossense</name>
    <dbReference type="NCBI Taxonomy" id="1779"/>
    <lineage>
        <taxon>Bacteria</taxon>
        <taxon>Bacillati</taxon>
        <taxon>Actinomycetota</taxon>
        <taxon>Actinomycetes</taxon>
        <taxon>Mycobacteriales</taxon>
        <taxon>Mycobacteriaceae</taxon>
        <taxon>Mycolicibacterium</taxon>
    </lineage>
</organism>
<comment type="caution">
    <text evidence="7">The sequence shown here is derived from an EMBL/GenBank/DDBJ whole genome shotgun (WGS) entry which is preliminary data.</text>
</comment>
<dbReference type="CDD" id="cd02809">
    <property type="entry name" value="alpha_hydroxyacid_oxid_FMN"/>
    <property type="match status" value="1"/>
</dbReference>
<dbReference type="InterPro" id="IPR000262">
    <property type="entry name" value="FMN-dep_DH"/>
</dbReference>
<dbReference type="PANTHER" id="PTHR10578">
    <property type="entry name" value="S -2-HYDROXY-ACID OXIDASE-RELATED"/>
    <property type="match status" value="1"/>
</dbReference>
<name>A0ABT3CFC1_9MYCO</name>
<accession>A0ABT3CFC1</accession>
<feature type="domain" description="FMN hydroxy acid dehydrogenase" evidence="6">
    <location>
        <begin position="22"/>
        <end position="404"/>
    </location>
</feature>
<evidence type="ECO:0000313" key="8">
    <source>
        <dbReference type="Proteomes" id="UP001526201"/>
    </source>
</evidence>
<comment type="similarity">
    <text evidence="5">Belongs to the FMN-dependent alpha-hydroxy acid dehydrogenase family.</text>
</comment>
<dbReference type="PANTHER" id="PTHR10578:SF107">
    <property type="entry name" value="2-HYDROXYACID OXIDASE 1"/>
    <property type="match status" value="1"/>
</dbReference>
<keyword evidence="3" id="KW-0288">FMN</keyword>
<sequence length="405" mass="43742">MKAREVRALIKVKPPRIDRRAARLDACITIEDLHRLARRRLPRPVADYVDGGADEELTLADNVAAFRRWQFTPSVLTDVATIDTSTTLLGRRSALPLGLAPTGYTRMISSPGEPAVAGAAARAEVPYVLSTMASTSLEDLASHRGLKDADRWFQLYIWKDRDLTAQLVRRAATAGYRVLEIAVDTAVSGYRVRDARNGLTIPPHMTLKGLVDIGMRPGYWTKMLASPALEFANVSGGAGGEGYTIDNITKQFDPSVSWDDLARIRDSWPGAVVLKGPLGPEDTVRARDLGIDGVHLSNHGGRQLDRAVAPIDLVAPARDAAGQDFAVFVDSGVRHGADIATALALGADAAFIGRPYLWGLVAGGEAGVDKVIGLLSDQFTRTMALLGVTNIDELRKRGRTLLKQH</sequence>
<reference evidence="7 8" key="1">
    <citation type="journal article" date="2022" name="BMC Genomics">
        <title>Comparative genome analysis of mycobacteria focusing on tRNA and non-coding RNA.</title>
        <authorList>
            <person name="Behra P.R.K."/>
            <person name="Pettersson B.M.F."/>
            <person name="Ramesh M."/>
            <person name="Das S."/>
            <person name="Dasgupta S."/>
            <person name="Kirsebom L.A."/>
        </authorList>
    </citation>
    <scope>NUCLEOTIDE SEQUENCE [LARGE SCALE GENOMIC DNA]</scope>
    <source>
        <strain evidence="7 8">DSM 44078</strain>
    </source>
</reference>
<evidence type="ECO:0000256" key="5">
    <source>
        <dbReference type="ARBA" id="ARBA00024042"/>
    </source>
</evidence>
<keyword evidence="2" id="KW-0285">Flavoprotein</keyword>
<dbReference type="InterPro" id="IPR013785">
    <property type="entry name" value="Aldolase_TIM"/>
</dbReference>
<keyword evidence="4" id="KW-0560">Oxidoreductase</keyword>
<dbReference type="SUPFAM" id="SSF51395">
    <property type="entry name" value="FMN-linked oxidoreductases"/>
    <property type="match status" value="1"/>
</dbReference>
<proteinExistence type="inferred from homology"/>
<evidence type="ECO:0000259" key="6">
    <source>
        <dbReference type="PROSITE" id="PS51349"/>
    </source>
</evidence>